<sequence>VSLASAISPIYYNIPDAKVTLVFRCERALVADELLRITRPPGYTLLPGSLKGISAISFGASGLDFMRIWSMDFQNPEDMYAVILKPIAALTTIRLSVGVGSPVEAEKVMNWGVRSYIVQPSRDPDGDIIDASLPIYPFVGREINATGTSDGAFIGFLLVGQVPFTITPSLQTPGAEIRLSLNFGIADGVEAISYVRMEVTAPIGFVFKDSCLFQGSPQFAKCTG</sequence>
<evidence type="ECO:0000313" key="1">
    <source>
        <dbReference type="EMBL" id="CAE8662947.1"/>
    </source>
</evidence>
<dbReference type="EMBL" id="CAJNNW010018469">
    <property type="protein sequence ID" value="CAE8662947.1"/>
    <property type="molecule type" value="Genomic_DNA"/>
</dbReference>
<gene>
    <name evidence="1" type="ORF">PGLA2088_LOCUS15102</name>
</gene>
<dbReference type="AlphaFoldDB" id="A0A813J230"/>
<organism evidence="1 2">
    <name type="scientific">Polarella glacialis</name>
    <name type="common">Dinoflagellate</name>
    <dbReference type="NCBI Taxonomy" id="89957"/>
    <lineage>
        <taxon>Eukaryota</taxon>
        <taxon>Sar</taxon>
        <taxon>Alveolata</taxon>
        <taxon>Dinophyceae</taxon>
        <taxon>Suessiales</taxon>
        <taxon>Suessiaceae</taxon>
        <taxon>Polarella</taxon>
    </lineage>
</organism>
<feature type="non-terminal residue" evidence="1">
    <location>
        <position position="224"/>
    </location>
</feature>
<protein>
    <submittedName>
        <fullName evidence="1">Uncharacterized protein</fullName>
    </submittedName>
</protein>
<feature type="non-terminal residue" evidence="1">
    <location>
        <position position="1"/>
    </location>
</feature>
<dbReference type="Proteomes" id="UP000626109">
    <property type="component" value="Unassembled WGS sequence"/>
</dbReference>
<comment type="caution">
    <text evidence="1">The sequence shown here is derived from an EMBL/GenBank/DDBJ whole genome shotgun (WGS) entry which is preliminary data.</text>
</comment>
<name>A0A813J230_POLGL</name>
<evidence type="ECO:0000313" key="2">
    <source>
        <dbReference type="Proteomes" id="UP000626109"/>
    </source>
</evidence>
<accession>A0A813J230</accession>
<reference evidence="1" key="1">
    <citation type="submission" date="2021-02" db="EMBL/GenBank/DDBJ databases">
        <authorList>
            <person name="Dougan E. K."/>
            <person name="Rhodes N."/>
            <person name="Thang M."/>
            <person name="Chan C."/>
        </authorList>
    </citation>
    <scope>NUCLEOTIDE SEQUENCE</scope>
</reference>
<proteinExistence type="predicted"/>